<dbReference type="InterPro" id="IPR004792">
    <property type="entry name" value="BaiN-like"/>
</dbReference>
<accession>A0A402D157</accession>
<feature type="domain" description="RsdA/BaiN/AoA(So)-like Rossmann fold-like" evidence="4">
    <location>
        <begin position="6"/>
        <end position="415"/>
    </location>
</feature>
<evidence type="ECO:0000259" key="4">
    <source>
        <dbReference type="Pfam" id="PF03486"/>
    </source>
</evidence>
<feature type="domain" description="RsdA/BaiN/AoA(So)-like insert" evidence="5">
    <location>
        <begin position="196"/>
        <end position="353"/>
    </location>
</feature>
<dbReference type="Gene3D" id="2.40.30.10">
    <property type="entry name" value="Translation factors"/>
    <property type="match status" value="1"/>
</dbReference>
<evidence type="ECO:0000259" key="5">
    <source>
        <dbReference type="Pfam" id="PF22780"/>
    </source>
</evidence>
<name>A0A402D157_9BACT</name>
<reference evidence="6 7" key="1">
    <citation type="journal article" date="2019" name="Int. J. Syst. Evol. Microbiol.">
        <title>Capsulimonas corticalis gen. nov., sp. nov., an aerobic capsulated bacterium, of a novel bacterial order, Capsulimonadales ord. nov., of the class Armatimonadia of the phylum Armatimonadetes.</title>
        <authorList>
            <person name="Li J."/>
            <person name="Kudo C."/>
            <person name="Tonouchi A."/>
        </authorList>
    </citation>
    <scope>NUCLEOTIDE SEQUENCE [LARGE SCALE GENOMIC DNA]</scope>
    <source>
        <strain evidence="6 7">AX-7</strain>
    </source>
</reference>
<dbReference type="InterPro" id="IPR055178">
    <property type="entry name" value="RsdA/BaiN/AoA(So)-like_dom"/>
</dbReference>
<dbReference type="PANTHER" id="PTHR42887">
    <property type="entry name" value="OS12G0638800 PROTEIN"/>
    <property type="match status" value="1"/>
</dbReference>
<dbReference type="Pfam" id="PF03486">
    <property type="entry name" value="HI0933_like"/>
    <property type="match status" value="1"/>
</dbReference>
<dbReference type="SUPFAM" id="SSF51905">
    <property type="entry name" value="FAD/NAD(P)-binding domain"/>
    <property type="match status" value="1"/>
</dbReference>
<dbReference type="OrthoDB" id="9773233at2"/>
<protein>
    <submittedName>
        <fullName evidence="6">Uncharacterized protein</fullName>
    </submittedName>
</protein>
<dbReference type="SUPFAM" id="SSF160996">
    <property type="entry name" value="HI0933 insert domain-like"/>
    <property type="match status" value="1"/>
</dbReference>
<evidence type="ECO:0000256" key="1">
    <source>
        <dbReference type="ARBA" id="ARBA00001974"/>
    </source>
</evidence>
<keyword evidence="2" id="KW-0285">Flavoprotein</keyword>
<dbReference type="RefSeq" id="WP_119323240.1">
    <property type="nucleotide sequence ID" value="NZ_AP025739.1"/>
</dbReference>
<dbReference type="InterPro" id="IPR057661">
    <property type="entry name" value="RsdA/BaiN/AoA(So)_Rossmann"/>
</dbReference>
<dbReference type="FunCoup" id="A0A402D157">
    <property type="interactions" value="240"/>
</dbReference>
<sequence length="423" mass="44928">MSKAPEVLIVGGGAAGIIAARRAADSGARVTLLEKNERLGMKILISGGGKCNLTHAGSMEEIRRQFRPNEGRFLKPSFYRFTNHQFLEILHSRGLRSYVRPDGRIFPVDPANAKDVVALLTEYVEEAGVRIRYKSPVAGIDVTNGAVQGVRLDDGTTLRASRVIVCTGGSSFPATGTTGDGWRWLSDIGHTIVPLRAALAPMYLADVHADWSGVALRDVVLRARAGREGKEIAHWPGDLLFTHKGVSGPTALGVSREVAERDAGAVPSPSTLEADTIPARSFEDLHAAFRKELTDNPRRTAASLVTPYVPSRLVDPLLSAAGVAGDTRGSQFPAKALKKLVSTLKGWPLGDVRHVPLERGEVVAGGVSLDEVDPQTMQSKIVSGLYLCGEVLDIAGPVGGYNLQAAWSTGYVAGDAAAKSASQ</sequence>
<dbReference type="Proteomes" id="UP000287394">
    <property type="component" value="Chromosome"/>
</dbReference>
<keyword evidence="3" id="KW-0274">FAD</keyword>
<evidence type="ECO:0000313" key="7">
    <source>
        <dbReference type="Proteomes" id="UP000287394"/>
    </source>
</evidence>
<dbReference type="AlphaFoldDB" id="A0A402D157"/>
<comment type="cofactor">
    <cofactor evidence="1">
        <name>FAD</name>
        <dbReference type="ChEBI" id="CHEBI:57692"/>
    </cofactor>
</comment>
<dbReference type="InterPro" id="IPR036188">
    <property type="entry name" value="FAD/NAD-bd_sf"/>
</dbReference>
<dbReference type="Pfam" id="PF22780">
    <property type="entry name" value="HI0933_like_1st"/>
    <property type="match status" value="1"/>
</dbReference>
<dbReference type="PRINTS" id="PR00411">
    <property type="entry name" value="PNDRDTASEI"/>
</dbReference>
<dbReference type="Gene3D" id="1.10.8.260">
    <property type="entry name" value="HI0933 insert domain-like"/>
    <property type="match status" value="1"/>
</dbReference>
<dbReference type="NCBIfam" id="TIGR00275">
    <property type="entry name" value="aminoacetone oxidase family FAD-binding enzyme"/>
    <property type="match status" value="1"/>
</dbReference>
<dbReference type="KEGG" id="ccot:CCAX7_37660"/>
<dbReference type="Gene3D" id="3.50.50.60">
    <property type="entry name" value="FAD/NAD(P)-binding domain"/>
    <property type="match status" value="1"/>
</dbReference>
<gene>
    <name evidence="6" type="ORF">CCAX7_37660</name>
</gene>
<organism evidence="6 7">
    <name type="scientific">Capsulimonas corticalis</name>
    <dbReference type="NCBI Taxonomy" id="2219043"/>
    <lineage>
        <taxon>Bacteria</taxon>
        <taxon>Bacillati</taxon>
        <taxon>Armatimonadota</taxon>
        <taxon>Armatimonadia</taxon>
        <taxon>Capsulimonadales</taxon>
        <taxon>Capsulimonadaceae</taxon>
        <taxon>Capsulimonas</taxon>
    </lineage>
</organism>
<keyword evidence="7" id="KW-1185">Reference proteome</keyword>
<dbReference type="InterPro" id="IPR023166">
    <property type="entry name" value="BaiN-like_dom_sf"/>
</dbReference>
<dbReference type="EMBL" id="AP025739">
    <property type="protein sequence ID" value="BDI31715.1"/>
    <property type="molecule type" value="Genomic_DNA"/>
</dbReference>
<dbReference type="PRINTS" id="PR00368">
    <property type="entry name" value="FADPNR"/>
</dbReference>
<evidence type="ECO:0000256" key="2">
    <source>
        <dbReference type="ARBA" id="ARBA00022630"/>
    </source>
</evidence>
<proteinExistence type="predicted"/>
<dbReference type="PANTHER" id="PTHR42887:SF2">
    <property type="entry name" value="OS12G0638800 PROTEIN"/>
    <property type="match status" value="1"/>
</dbReference>
<evidence type="ECO:0000313" key="6">
    <source>
        <dbReference type="EMBL" id="BDI31715.1"/>
    </source>
</evidence>
<evidence type="ECO:0000256" key="3">
    <source>
        <dbReference type="ARBA" id="ARBA00022827"/>
    </source>
</evidence>